<dbReference type="SUPFAM" id="SSF55486">
    <property type="entry name" value="Metalloproteases ('zincins'), catalytic domain"/>
    <property type="match status" value="1"/>
</dbReference>
<keyword evidence="4" id="KW-1185">Reference proteome</keyword>
<dbReference type="OrthoDB" id="9786424at2"/>
<dbReference type="PANTHER" id="PTHR30164:SF2">
    <property type="entry name" value="PROTEIN MTFA"/>
    <property type="match status" value="1"/>
</dbReference>
<feature type="transmembrane region" description="Helical" evidence="1">
    <location>
        <begin position="6"/>
        <end position="25"/>
    </location>
</feature>
<dbReference type="EMBL" id="LMTZ01000097">
    <property type="protein sequence ID" value="KST66339.1"/>
    <property type="molecule type" value="Genomic_DNA"/>
</dbReference>
<dbReference type="GO" id="GO:0004177">
    <property type="term" value="F:aminopeptidase activity"/>
    <property type="evidence" value="ECO:0007669"/>
    <property type="project" value="TreeGrafter"/>
</dbReference>
<dbReference type="Gene3D" id="1.10.472.150">
    <property type="entry name" value="Glucose-regulated metallo-peptidase M90, N-terminal domain"/>
    <property type="match status" value="1"/>
</dbReference>
<reference evidence="2 4" key="1">
    <citation type="journal article" date="2015" name="Genome Announc.">
        <title>Draft Genome of the Euendolithic (true boring) Cyanobacterium Mastigocoleus testarum strain BC008.</title>
        <authorList>
            <person name="Guida B.S."/>
            <person name="Garcia-Pichel F."/>
        </authorList>
    </citation>
    <scope>NUCLEOTIDE SEQUENCE [LARGE SCALE GENOMIC DNA]</scope>
    <source>
        <strain evidence="2 4">BC008</strain>
    </source>
</reference>
<evidence type="ECO:0000313" key="4">
    <source>
        <dbReference type="Proteomes" id="UP000053372"/>
    </source>
</evidence>
<evidence type="ECO:0000313" key="3">
    <source>
        <dbReference type="EMBL" id="KST66660.1"/>
    </source>
</evidence>
<dbReference type="InterPro" id="IPR010384">
    <property type="entry name" value="MtfA_fam"/>
</dbReference>
<comment type="caution">
    <text evidence="2">The sequence shown here is derived from an EMBL/GenBank/DDBJ whole genome shotgun (WGS) entry which is preliminary data.</text>
</comment>
<gene>
    <name evidence="2" type="ORF">BC008_25535</name>
    <name evidence="3" type="ORF">BC008_26060</name>
</gene>
<proteinExistence type="predicted"/>
<dbReference type="CDD" id="cd20169">
    <property type="entry name" value="Peptidase_M90_mtfA"/>
    <property type="match status" value="1"/>
</dbReference>
<organism evidence="2 4">
    <name type="scientific">Mastigocoleus testarum BC008</name>
    <dbReference type="NCBI Taxonomy" id="371196"/>
    <lineage>
        <taxon>Bacteria</taxon>
        <taxon>Bacillati</taxon>
        <taxon>Cyanobacteriota</taxon>
        <taxon>Cyanophyceae</taxon>
        <taxon>Nostocales</taxon>
        <taxon>Hapalosiphonaceae</taxon>
        <taxon>Mastigocoleus</taxon>
    </lineage>
</organism>
<dbReference type="InterPro" id="IPR024079">
    <property type="entry name" value="MetalloPept_cat_dom_sf"/>
</dbReference>
<dbReference type="Proteomes" id="UP000053372">
    <property type="component" value="Unassembled WGS sequence"/>
</dbReference>
<keyword evidence="1" id="KW-0812">Transmembrane</keyword>
<dbReference type="RefSeq" id="WP_027845823.1">
    <property type="nucleotide sequence ID" value="NZ_LMTZ01000095.1"/>
</dbReference>
<dbReference type="PANTHER" id="PTHR30164">
    <property type="entry name" value="MTFA PEPTIDASE"/>
    <property type="match status" value="1"/>
</dbReference>
<dbReference type="GO" id="GO:0005829">
    <property type="term" value="C:cytosol"/>
    <property type="evidence" value="ECO:0007669"/>
    <property type="project" value="TreeGrafter"/>
</dbReference>
<dbReference type="FunFam" id="3.40.390.10:FF:000012">
    <property type="entry name" value="Protein MtfA"/>
    <property type="match status" value="1"/>
</dbReference>
<dbReference type="InterPro" id="IPR042252">
    <property type="entry name" value="MtfA_N"/>
</dbReference>
<evidence type="ECO:0000256" key="1">
    <source>
        <dbReference type="SAM" id="Phobius"/>
    </source>
</evidence>
<protein>
    <recommendedName>
        <fullName evidence="5">Zinc-dependent peptidase</fullName>
    </recommendedName>
</protein>
<keyword evidence="1" id="KW-1133">Transmembrane helix</keyword>
<name>A0A0V7ZP25_9CYAN</name>
<accession>A0A0V7ZP25</accession>
<dbReference type="Pfam" id="PF06167">
    <property type="entry name" value="Peptidase_M90"/>
    <property type="match status" value="1"/>
</dbReference>
<dbReference type="Gene3D" id="3.40.390.10">
    <property type="entry name" value="Collagenase (Catalytic Domain)"/>
    <property type="match status" value="1"/>
</dbReference>
<evidence type="ECO:0008006" key="5">
    <source>
        <dbReference type="Google" id="ProtNLM"/>
    </source>
</evidence>
<sequence length="283" mass="32698">MLEAIIVLFVSFLIAITILISPILVKKARKRLQRRSFPRLWNFIIDDHLPIYSYLSPGERKRLQGHIQVFLAEKQFIGCAGLHLTEEMKLLIAANACLLLLNERGQYFPRLRSILIYPTAYIVKQTTVTGNHIVEESLVARLGESWTTDQLILSWEQVKQDTCNWGNGHNVVLHEFAHQLDQEDGQAEGVPILRRKSDYSTWSKVMTAEYKQLCEDVQKGVDTVLDRYGVTNPAEFFAVATETFFEKPQELIKKRPALYRLLQGYYRLDPKRWVQQSSKSTLS</sequence>
<evidence type="ECO:0000313" key="2">
    <source>
        <dbReference type="EMBL" id="KST66339.1"/>
    </source>
</evidence>
<dbReference type="GO" id="GO:0008237">
    <property type="term" value="F:metallopeptidase activity"/>
    <property type="evidence" value="ECO:0007669"/>
    <property type="project" value="InterPro"/>
</dbReference>
<keyword evidence="1" id="KW-0472">Membrane</keyword>
<dbReference type="AlphaFoldDB" id="A0A0V7ZP25"/>
<dbReference type="EMBL" id="LMTZ01000095">
    <property type="protein sequence ID" value="KST66660.1"/>
    <property type="molecule type" value="Genomic_DNA"/>
</dbReference>